<sequence>MDLMRGVVFEDEPSIVDVLYNVLISEWLKFIHRVQEKRNRRRVHCVEVEGSVTYIKEEVDDADIMNLSQNLRDLRTDHGYGSAALGLLVMLDFCDDPEAEPLTRRVLFVVFDVIREKLQLEHSQLTHFISSLVNDNTHPEVLSTHNYRTLLDDRYVIVNLNLASFLSHVAYCFIFSGTSSFKE</sequence>
<accession>A0A3P6T7A0</accession>
<dbReference type="AlphaFoldDB" id="A0A3P6T7A0"/>
<evidence type="ECO:0000313" key="2">
    <source>
        <dbReference type="Proteomes" id="UP000271889"/>
    </source>
</evidence>
<proteinExistence type="predicted"/>
<name>A0A3P6T7A0_CYLGO</name>
<reference evidence="1 2" key="1">
    <citation type="submission" date="2018-11" db="EMBL/GenBank/DDBJ databases">
        <authorList>
            <consortium name="Pathogen Informatics"/>
        </authorList>
    </citation>
    <scope>NUCLEOTIDE SEQUENCE [LARGE SCALE GENOMIC DNA]</scope>
</reference>
<dbReference type="EMBL" id="UYRV01029728">
    <property type="protein sequence ID" value="VDK83946.1"/>
    <property type="molecule type" value="Genomic_DNA"/>
</dbReference>
<evidence type="ECO:0000313" key="1">
    <source>
        <dbReference type="EMBL" id="VDK83946.1"/>
    </source>
</evidence>
<gene>
    <name evidence="1" type="ORF">CGOC_LOCUS8203</name>
</gene>
<keyword evidence="2" id="KW-1185">Reference proteome</keyword>
<dbReference type="OrthoDB" id="5874409at2759"/>
<dbReference type="Proteomes" id="UP000271889">
    <property type="component" value="Unassembled WGS sequence"/>
</dbReference>
<protein>
    <submittedName>
        <fullName evidence="1">Uncharacterized protein</fullName>
    </submittedName>
</protein>
<organism evidence="1 2">
    <name type="scientific">Cylicostephanus goldi</name>
    <name type="common">Nematode worm</name>
    <dbReference type="NCBI Taxonomy" id="71465"/>
    <lineage>
        <taxon>Eukaryota</taxon>
        <taxon>Metazoa</taxon>
        <taxon>Ecdysozoa</taxon>
        <taxon>Nematoda</taxon>
        <taxon>Chromadorea</taxon>
        <taxon>Rhabditida</taxon>
        <taxon>Rhabditina</taxon>
        <taxon>Rhabditomorpha</taxon>
        <taxon>Strongyloidea</taxon>
        <taxon>Strongylidae</taxon>
        <taxon>Cylicostephanus</taxon>
    </lineage>
</organism>